<reference evidence="2" key="1">
    <citation type="journal article" date="2022" name="Mol. Ecol. Resour.">
        <title>The genomes of chicory, endive, great burdock and yacon provide insights into Asteraceae palaeo-polyploidization history and plant inulin production.</title>
        <authorList>
            <person name="Fan W."/>
            <person name="Wang S."/>
            <person name="Wang H."/>
            <person name="Wang A."/>
            <person name="Jiang F."/>
            <person name="Liu H."/>
            <person name="Zhao H."/>
            <person name="Xu D."/>
            <person name="Zhang Y."/>
        </authorList>
    </citation>
    <scope>NUCLEOTIDE SEQUENCE [LARGE SCALE GENOMIC DNA]</scope>
    <source>
        <strain evidence="2">cv. Yunnan</strain>
    </source>
</reference>
<reference evidence="1 2" key="2">
    <citation type="journal article" date="2022" name="Mol. Ecol. Resour.">
        <title>The genomes of chicory, endive, great burdock and yacon provide insights into Asteraceae paleo-polyploidization history and plant inulin production.</title>
        <authorList>
            <person name="Fan W."/>
            <person name="Wang S."/>
            <person name="Wang H."/>
            <person name="Wang A."/>
            <person name="Jiang F."/>
            <person name="Liu H."/>
            <person name="Zhao H."/>
            <person name="Xu D."/>
            <person name="Zhang Y."/>
        </authorList>
    </citation>
    <scope>NUCLEOTIDE SEQUENCE [LARGE SCALE GENOMIC DNA]</scope>
    <source>
        <strain evidence="2">cv. Yunnan</strain>
        <tissue evidence="1">Leaves</tissue>
    </source>
</reference>
<keyword evidence="2" id="KW-1185">Reference proteome</keyword>
<protein>
    <submittedName>
        <fullName evidence="1">Uncharacterized protein</fullName>
    </submittedName>
</protein>
<evidence type="ECO:0000313" key="1">
    <source>
        <dbReference type="EMBL" id="KAI3823464.1"/>
    </source>
</evidence>
<name>A0ACB9JTV3_9ASTR</name>
<evidence type="ECO:0000313" key="2">
    <source>
        <dbReference type="Proteomes" id="UP001056120"/>
    </source>
</evidence>
<dbReference type="EMBL" id="CM042019">
    <property type="protein sequence ID" value="KAI3823464.1"/>
    <property type="molecule type" value="Genomic_DNA"/>
</dbReference>
<gene>
    <name evidence="1" type="ORF">L1987_04900</name>
</gene>
<comment type="caution">
    <text evidence="1">The sequence shown here is derived from an EMBL/GenBank/DDBJ whole genome shotgun (WGS) entry which is preliminary data.</text>
</comment>
<organism evidence="1 2">
    <name type="scientific">Smallanthus sonchifolius</name>
    <dbReference type="NCBI Taxonomy" id="185202"/>
    <lineage>
        <taxon>Eukaryota</taxon>
        <taxon>Viridiplantae</taxon>
        <taxon>Streptophyta</taxon>
        <taxon>Embryophyta</taxon>
        <taxon>Tracheophyta</taxon>
        <taxon>Spermatophyta</taxon>
        <taxon>Magnoliopsida</taxon>
        <taxon>eudicotyledons</taxon>
        <taxon>Gunneridae</taxon>
        <taxon>Pentapetalae</taxon>
        <taxon>asterids</taxon>
        <taxon>campanulids</taxon>
        <taxon>Asterales</taxon>
        <taxon>Asteraceae</taxon>
        <taxon>Asteroideae</taxon>
        <taxon>Heliantheae alliance</taxon>
        <taxon>Millerieae</taxon>
        <taxon>Smallanthus</taxon>
    </lineage>
</organism>
<accession>A0ACB9JTV3</accession>
<sequence length="138" mass="16004">MGFQLSKDELLYQQVSHGNTEAVRKLRSEDAGLELNLRNWLVPAAIDTIGDKSERRLADLEDERDQRRRRLISQTFICSYLRITIPVKPQLKIAITRNERITVPVRKTNCKPEKVNLCAWRIDPYDNSGTAEEEHEEA</sequence>
<proteinExistence type="predicted"/>
<dbReference type="Proteomes" id="UP001056120">
    <property type="component" value="Linkage Group LG02"/>
</dbReference>